<evidence type="ECO:0000313" key="10">
    <source>
        <dbReference type="EMBL" id="KAB2951447.1"/>
    </source>
</evidence>
<dbReference type="AlphaFoldDB" id="A0A6I0ENV1"/>
<dbReference type="PIRSF" id="PIRSF010607">
    <property type="entry name" value="Txn_repr_CtsR"/>
    <property type="match status" value="1"/>
</dbReference>
<evidence type="ECO:0000256" key="5">
    <source>
        <dbReference type="ARBA" id="ARBA00023125"/>
    </source>
</evidence>
<dbReference type="InterPro" id="IPR041908">
    <property type="entry name" value="CtsR_C_sf"/>
</dbReference>
<dbReference type="InterPro" id="IPR041473">
    <property type="entry name" value="CtsR_C"/>
</dbReference>
<dbReference type="InterPro" id="IPR008463">
    <property type="entry name" value="CtsR"/>
</dbReference>
<evidence type="ECO:0000259" key="8">
    <source>
        <dbReference type="Pfam" id="PF05848"/>
    </source>
</evidence>
<comment type="caution">
    <text evidence="10">The sequence shown here is derived from an EMBL/GenBank/DDBJ whole genome shotgun (WGS) entry which is preliminary data.</text>
</comment>
<feature type="domain" description="CtsR N-terminal HTH" evidence="8">
    <location>
        <begin position="4"/>
        <end position="74"/>
    </location>
</feature>
<dbReference type="Proteomes" id="UP000468766">
    <property type="component" value="Unassembled WGS sequence"/>
</dbReference>
<dbReference type="InterPro" id="IPR041902">
    <property type="entry name" value="CtsR_N_sf"/>
</dbReference>
<evidence type="ECO:0000256" key="3">
    <source>
        <dbReference type="ARBA" id="ARBA00022491"/>
    </source>
</evidence>
<protein>
    <recommendedName>
        <fullName evidence="2 7">Transcriptional regulator CtsR</fullName>
    </recommendedName>
</protein>
<accession>A0A6I0ENV1</accession>
<dbReference type="GO" id="GO:0006355">
    <property type="term" value="P:regulation of DNA-templated transcription"/>
    <property type="evidence" value="ECO:0007669"/>
    <property type="project" value="UniProtKB-UniRule"/>
</dbReference>
<feature type="domain" description="CtsR C-terminal dimerization" evidence="9">
    <location>
        <begin position="80"/>
        <end position="148"/>
    </location>
</feature>
<evidence type="ECO:0000256" key="7">
    <source>
        <dbReference type="PIRNR" id="PIRNR010607"/>
    </source>
</evidence>
<keyword evidence="6 7" id="KW-0804">Transcription</keyword>
<name>A0A6I0ENV1_9FIRM</name>
<dbReference type="OrthoDB" id="1680813at2"/>
<reference evidence="10 11" key="1">
    <citation type="submission" date="2019-10" db="EMBL/GenBank/DDBJ databases">
        <title>Whole-genome sequence of the extremophile Heliorestis acidaminivorans DSM 24790.</title>
        <authorList>
            <person name="Kyndt J.A."/>
            <person name="Meyer T.E."/>
        </authorList>
    </citation>
    <scope>NUCLEOTIDE SEQUENCE [LARGE SCALE GENOMIC DNA]</scope>
    <source>
        <strain evidence="10 11">DSM 24790</strain>
    </source>
</reference>
<comment type="similarity">
    <text evidence="1 7">Belongs to the CtsR family.</text>
</comment>
<proteinExistence type="inferred from homology"/>
<evidence type="ECO:0000256" key="4">
    <source>
        <dbReference type="ARBA" id="ARBA00023015"/>
    </source>
</evidence>
<evidence type="ECO:0000259" key="9">
    <source>
        <dbReference type="Pfam" id="PF17727"/>
    </source>
</evidence>
<dbReference type="Pfam" id="PF05848">
    <property type="entry name" value="CtsR"/>
    <property type="match status" value="1"/>
</dbReference>
<dbReference type="Gene3D" id="1.10.1200.150">
    <property type="entry name" value="Transcriptional regulator CtsR, C-terminal domain"/>
    <property type="match status" value="1"/>
</dbReference>
<keyword evidence="3 7" id="KW-0678">Repressor</keyword>
<keyword evidence="4 7" id="KW-0805">Transcription regulation</keyword>
<organism evidence="10 11">
    <name type="scientific">Heliorestis acidaminivorans</name>
    <dbReference type="NCBI Taxonomy" id="553427"/>
    <lineage>
        <taxon>Bacteria</taxon>
        <taxon>Bacillati</taxon>
        <taxon>Bacillota</taxon>
        <taxon>Clostridia</taxon>
        <taxon>Eubacteriales</taxon>
        <taxon>Heliobacteriaceae</taxon>
        <taxon>Heliorestis</taxon>
    </lineage>
</organism>
<dbReference type="RefSeq" id="WP_151621562.1">
    <property type="nucleotide sequence ID" value="NZ_WBXO01000012.1"/>
</dbReference>
<dbReference type="InterPro" id="IPR040465">
    <property type="entry name" value="CtsR_N"/>
</dbReference>
<gene>
    <name evidence="10" type="ORF">F9B85_12790</name>
</gene>
<dbReference type="EMBL" id="WBXO01000012">
    <property type="protein sequence ID" value="KAB2951447.1"/>
    <property type="molecule type" value="Genomic_DNA"/>
</dbReference>
<evidence type="ECO:0000313" key="11">
    <source>
        <dbReference type="Proteomes" id="UP000468766"/>
    </source>
</evidence>
<keyword evidence="5 7" id="KW-0238">DNA-binding</keyword>
<dbReference type="Pfam" id="PF17727">
    <property type="entry name" value="CtsR_C"/>
    <property type="match status" value="1"/>
</dbReference>
<dbReference type="GO" id="GO:0003677">
    <property type="term" value="F:DNA binding"/>
    <property type="evidence" value="ECO:0007669"/>
    <property type="project" value="UniProtKB-UniRule"/>
</dbReference>
<evidence type="ECO:0000256" key="2">
    <source>
        <dbReference type="ARBA" id="ARBA00014129"/>
    </source>
</evidence>
<sequence length="165" mass="18942">MSGNLADKIERYIKEMLAQSEESMVEIQRQQVAAIFGCVPSQINYVLTTRFAVEHGYMVESRRGGGGYVRIVKLAIKKESDLWEYLSGQLGEMLSEGQGRRVIEHLVEEEILTPREGILMMAAIQRDILQGDMPQRDRLRARLIRAMLYSLFRQECQSQNSTDRS</sequence>
<dbReference type="Gene3D" id="3.30.56.130">
    <property type="entry name" value="Transcriptional regulator CtsR, winged HTH domain"/>
    <property type="match status" value="1"/>
</dbReference>
<evidence type="ECO:0000256" key="6">
    <source>
        <dbReference type="ARBA" id="ARBA00023163"/>
    </source>
</evidence>
<keyword evidence="11" id="KW-1185">Reference proteome</keyword>
<evidence type="ECO:0000256" key="1">
    <source>
        <dbReference type="ARBA" id="ARBA00010189"/>
    </source>
</evidence>